<dbReference type="Pfam" id="PF00497">
    <property type="entry name" value="SBP_bac_3"/>
    <property type="match status" value="1"/>
</dbReference>
<dbReference type="SMART" id="SM00062">
    <property type="entry name" value="PBPb"/>
    <property type="match status" value="1"/>
</dbReference>
<proteinExistence type="inferred from homology"/>
<dbReference type="EMBL" id="CP016634">
    <property type="protein sequence ID" value="ANY87560.1"/>
    <property type="molecule type" value="Genomic_DNA"/>
</dbReference>
<feature type="chain" id="PRO_5008536586" evidence="3">
    <location>
        <begin position="25"/>
        <end position="280"/>
    </location>
</feature>
<protein>
    <submittedName>
        <fullName evidence="5">Octopine-binding periplasmic protein</fullName>
    </submittedName>
</protein>
<evidence type="ECO:0000259" key="4">
    <source>
        <dbReference type="SMART" id="SM00062"/>
    </source>
</evidence>
<dbReference type="SUPFAM" id="SSF53850">
    <property type="entry name" value="Periplasmic binding protein-like II"/>
    <property type="match status" value="1"/>
</dbReference>
<dbReference type="AlphaFoldDB" id="A0A1B2F5T5"/>
<keyword evidence="2 3" id="KW-0732">Signal</keyword>
<accession>A0A1B2F5T5</accession>
<gene>
    <name evidence="5" type="primary">occT</name>
    <name evidence="5" type="ORF">IEC33019_1999</name>
</gene>
<sequence>MNNKKLGFAACSLLLALASFNAPAKEWENLQIATEGVYEPWNRTLPDGSFDGFEPQMAKVLCERMQVRCTIVAQDWDGLIPGLKAGKFDVVMDALAISPQRRQVIDFSRPYTKAPATFVALRSSGIDLGGGSLSLRGDAAQDGPLVDALRKKLEGKLIGIVSGTVYSKFIHDQFGQVATIREYKTPPEPLMDLKNGRVDVVFEDLGFLAGEMQRGGSDVVLVGPAINGPIWGEGEAFGIRKGEPELKAKLDAAIASLIADGTIADLSRKWFKHDFTPPTH</sequence>
<evidence type="ECO:0000256" key="2">
    <source>
        <dbReference type="ARBA" id="ARBA00022729"/>
    </source>
</evidence>
<dbReference type="PANTHER" id="PTHR35936">
    <property type="entry name" value="MEMBRANE-BOUND LYTIC MUREIN TRANSGLYCOSYLASE F"/>
    <property type="match status" value="1"/>
</dbReference>
<evidence type="ECO:0000313" key="5">
    <source>
        <dbReference type="EMBL" id="ANY87560.1"/>
    </source>
</evidence>
<dbReference type="PANTHER" id="PTHR35936:SF19">
    <property type="entry name" value="AMINO-ACID-BINDING PROTEIN YXEM-RELATED"/>
    <property type="match status" value="1"/>
</dbReference>
<evidence type="ECO:0000256" key="3">
    <source>
        <dbReference type="SAM" id="SignalP"/>
    </source>
</evidence>
<evidence type="ECO:0000256" key="1">
    <source>
        <dbReference type="ARBA" id="ARBA00010333"/>
    </source>
</evidence>
<comment type="similarity">
    <text evidence="1">Belongs to the bacterial solute-binding protein 3 family.</text>
</comment>
<feature type="domain" description="Solute-binding protein family 3/N-terminal" evidence="4">
    <location>
        <begin position="29"/>
        <end position="274"/>
    </location>
</feature>
<organism evidence="5">
    <name type="scientific">Pseudomonas putida</name>
    <name type="common">Arthrobacter siderocapsulatus</name>
    <dbReference type="NCBI Taxonomy" id="303"/>
    <lineage>
        <taxon>Bacteria</taxon>
        <taxon>Pseudomonadati</taxon>
        <taxon>Pseudomonadota</taxon>
        <taxon>Gammaproteobacteria</taxon>
        <taxon>Pseudomonadales</taxon>
        <taxon>Pseudomonadaceae</taxon>
        <taxon>Pseudomonas</taxon>
    </lineage>
</organism>
<name>A0A1B2F5T5_PSEPU</name>
<reference evidence="5" key="1">
    <citation type="submission" date="2016-07" db="EMBL/GenBank/DDBJ databases">
        <title>New class B carbapenemase carried by novel plasmid in Pseudomonas putida enviromental strain in eastern Amazonia.</title>
        <authorList>
            <person name="Souza C.O."/>
            <person name="Lima K.V."/>
            <person name="Brasiliense D.M."/>
            <person name="Perez-Chaparro P.J."/>
            <person name="Mamizuka E.M."/>
            <person name="Lima M.O."/>
            <person name="Lima L.N."/>
            <person name="McCulloch J.A."/>
        </authorList>
    </citation>
    <scope>NUCLEOTIDE SEQUENCE [LARGE SCALE GENOMIC DNA]</scope>
    <source>
        <strain evidence="5">IEC33019</strain>
    </source>
</reference>
<dbReference type="RefSeq" id="WP_070094320.1">
    <property type="nucleotide sequence ID" value="NZ_CP016634.1"/>
</dbReference>
<dbReference type="Gene3D" id="3.40.190.10">
    <property type="entry name" value="Periplasmic binding protein-like II"/>
    <property type="match status" value="2"/>
</dbReference>
<feature type="signal peptide" evidence="3">
    <location>
        <begin position="1"/>
        <end position="24"/>
    </location>
</feature>
<dbReference type="InterPro" id="IPR001638">
    <property type="entry name" value="Solute-binding_3/MltF_N"/>
</dbReference>